<feature type="compositionally biased region" description="Low complexity" evidence="1">
    <location>
        <begin position="124"/>
        <end position="140"/>
    </location>
</feature>
<dbReference type="RefSeq" id="WP_208268217.1">
    <property type="nucleotide sequence ID" value="NZ_BAAAGM010000010.1"/>
</dbReference>
<feature type="compositionally biased region" description="Basic and acidic residues" evidence="1">
    <location>
        <begin position="175"/>
        <end position="186"/>
    </location>
</feature>
<gene>
    <name evidence="3" type="ORF">J4557_19825</name>
</gene>
<sequence length="531" mass="55652">MSDQGERGVRWTDMSESDAAGRPPAPDAGRATGPQVVSSEPKVPEVFMPAPHGRTDFSDAGEERPHDIWGKVESQTSPGAPDAGQEAVPARESAPEQEAASEQEAAGRQGPAAWEEPAREDRPGPWGRPEAEEPAAWGEPAAEREPAARREPETAYGNETVYGNETEPGFGPGAEARRDAEPERESGSVYGSGALPDAEDVRVAPVPAEGQEPPGWEGSLFEDGPGAASADEAPAVQVGLAGPAKAGKPSSGNWQMPDWMADEAAADAKLGGSPRSSADVFDEGGGRSRLVLIGGVGLLVVALLAAGGVYYMTHRTDEPAADPPVKTGGAGTGAQPDEPQVTIPADRPLKRFPGKPSKILGRLTDAASGLSYPRLAAPWQLPTKKNKLSTPGWSGQQIMVTERHGQQLWYGQLLTGVLPPTLLGAYKGPGSVKKTTALAVKGYESQYYAFPHKSAPLASQALNVDGHRGWLIASYLTYKRAGVRATGEIVATAVIDTGRKAPAAVFASLPNTNRKAWPDLNEFLGQLKVAA</sequence>
<proteinExistence type="predicted"/>
<evidence type="ECO:0000256" key="1">
    <source>
        <dbReference type="SAM" id="MobiDB-lite"/>
    </source>
</evidence>
<comment type="caution">
    <text evidence="3">The sequence shown here is derived from an EMBL/GenBank/DDBJ whole genome shotgun (WGS) entry which is preliminary data.</text>
</comment>
<keyword evidence="2" id="KW-0812">Transmembrane</keyword>
<evidence type="ECO:0000313" key="4">
    <source>
        <dbReference type="Proteomes" id="UP000666915"/>
    </source>
</evidence>
<reference evidence="3 4" key="1">
    <citation type="submission" date="2021-03" db="EMBL/GenBank/DDBJ databases">
        <authorList>
            <person name="Kanchanasin P."/>
            <person name="Saeng-In P."/>
            <person name="Phongsopitanun W."/>
            <person name="Yuki M."/>
            <person name="Kudo T."/>
            <person name="Ohkuma M."/>
            <person name="Tanasupawat S."/>
        </authorList>
    </citation>
    <scope>NUCLEOTIDE SEQUENCE [LARGE SCALE GENOMIC DNA]</scope>
    <source>
        <strain evidence="3 4">L46</strain>
    </source>
</reference>
<evidence type="ECO:0000256" key="2">
    <source>
        <dbReference type="SAM" id="Phobius"/>
    </source>
</evidence>
<protein>
    <submittedName>
        <fullName evidence="3">Uncharacterized protein</fullName>
    </submittedName>
</protein>
<accession>A0ABS3R112</accession>
<keyword evidence="4" id="KW-1185">Reference proteome</keyword>
<feature type="region of interest" description="Disordered" evidence="1">
    <location>
        <begin position="317"/>
        <end position="354"/>
    </location>
</feature>
<feature type="compositionally biased region" description="Low complexity" evidence="1">
    <location>
        <begin position="18"/>
        <end position="31"/>
    </location>
</feature>
<feature type="region of interest" description="Disordered" evidence="1">
    <location>
        <begin position="1"/>
        <end position="232"/>
    </location>
</feature>
<organism evidence="3 4">
    <name type="scientific">Actinomadura nitritigenes</name>
    <dbReference type="NCBI Taxonomy" id="134602"/>
    <lineage>
        <taxon>Bacteria</taxon>
        <taxon>Bacillati</taxon>
        <taxon>Actinomycetota</taxon>
        <taxon>Actinomycetes</taxon>
        <taxon>Streptosporangiales</taxon>
        <taxon>Thermomonosporaceae</taxon>
        <taxon>Actinomadura</taxon>
    </lineage>
</organism>
<feature type="compositionally biased region" description="Basic and acidic residues" evidence="1">
    <location>
        <begin position="1"/>
        <end position="10"/>
    </location>
</feature>
<feature type="transmembrane region" description="Helical" evidence="2">
    <location>
        <begin position="290"/>
        <end position="312"/>
    </location>
</feature>
<evidence type="ECO:0000313" key="3">
    <source>
        <dbReference type="EMBL" id="MBO2439776.1"/>
    </source>
</evidence>
<dbReference type="EMBL" id="JAGEOK010000012">
    <property type="protein sequence ID" value="MBO2439776.1"/>
    <property type="molecule type" value="Genomic_DNA"/>
</dbReference>
<feature type="compositionally biased region" description="Low complexity" evidence="1">
    <location>
        <begin position="90"/>
        <end position="110"/>
    </location>
</feature>
<keyword evidence="2" id="KW-1133">Transmembrane helix</keyword>
<feature type="compositionally biased region" description="Basic and acidic residues" evidence="1">
    <location>
        <begin position="53"/>
        <end position="70"/>
    </location>
</feature>
<name>A0ABS3R112_9ACTN</name>
<keyword evidence="2" id="KW-0472">Membrane</keyword>
<dbReference type="Proteomes" id="UP000666915">
    <property type="component" value="Unassembled WGS sequence"/>
</dbReference>
<feature type="compositionally biased region" description="Basic and acidic residues" evidence="1">
    <location>
        <begin position="141"/>
        <end position="153"/>
    </location>
</feature>